<dbReference type="GO" id="GO:0004029">
    <property type="term" value="F:aldehyde dehydrogenase (NAD+) activity"/>
    <property type="evidence" value="ECO:0007669"/>
    <property type="project" value="UniProtKB-EC"/>
</dbReference>
<dbReference type="EMBL" id="HF935475">
    <property type="protein sequence ID" value="CCX30793.1"/>
    <property type="molecule type" value="Genomic_DNA"/>
</dbReference>
<dbReference type="FunFam" id="3.40.309.10:FF:000024">
    <property type="entry name" value="Betaine aldehyde dehydrogenase"/>
    <property type="match status" value="1"/>
</dbReference>
<accession>U4LFX9</accession>
<dbReference type="AlphaFoldDB" id="U4LFX9"/>
<evidence type="ECO:0000313" key="9">
    <source>
        <dbReference type="Proteomes" id="UP000018144"/>
    </source>
</evidence>
<dbReference type="eggNOG" id="KOG2454">
    <property type="taxonomic scope" value="Eukaryota"/>
</dbReference>
<dbReference type="STRING" id="1076935.U4LFX9"/>
<dbReference type="Proteomes" id="UP000018144">
    <property type="component" value="Unassembled WGS sequence"/>
</dbReference>
<dbReference type="InterPro" id="IPR016162">
    <property type="entry name" value="Ald_DH_N"/>
</dbReference>
<dbReference type="InterPro" id="IPR016161">
    <property type="entry name" value="Ald_DH/histidinol_DH"/>
</dbReference>
<dbReference type="PROSITE" id="PS00687">
    <property type="entry name" value="ALDEHYDE_DEHYDR_GLU"/>
    <property type="match status" value="1"/>
</dbReference>
<evidence type="ECO:0000256" key="2">
    <source>
        <dbReference type="ARBA" id="ARBA00023002"/>
    </source>
</evidence>
<evidence type="ECO:0000256" key="6">
    <source>
        <dbReference type="RuleBase" id="RU003345"/>
    </source>
</evidence>
<dbReference type="InterPro" id="IPR029510">
    <property type="entry name" value="Ald_DH_CS_GLU"/>
</dbReference>
<comment type="catalytic activity">
    <reaction evidence="4">
        <text>an aldehyde + NAD(+) + H2O = a carboxylate + NADH + 2 H(+)</text>
        <dbReference type="Rhea" id="RHEA:16185"/>
        <dbReference type="ChEBI" id="CHEBI:15377"/>
        <dbReference type="ChEBI" id="CHEBI:15378"/>
        <dbReference type="ChEBI" id="CHEBI:17478"/>
        <dbReference type="ChEBI" id="CHEBI:29067"/>
        <dbReference type="ChEBI" id="CHEBI:57540"/>
        <dbReference type="ChEBI" id="CHEBI:57945"/>
        <dbReference type="EC" id="1.2.1.3"/>
    </reaction>
</comment>
<dbReference type="PROSITE" id="PS00070">
    <property type="entry name" value="ALDEHYDE_DEHYDR_CYS"/>
    <property type="match status" value="1"/>
</dbReference>
<feature type="domain" description="Aldehyde dehydrogenase" evidence="7">
    <location>
        <begin position="104"/>
        <end position="573"/>
    </location>
</feature>
<protein>
    <recommendedName>
        <fullName evidence="3">aldehyde dehydrogenase (NAD(+))</fullName>
        <ecNumber evidence="3">1.2.1.3</ecNumber>
    </recommendedName>
</protein>
<reference evidence="8 9" key="1">
    <citation type="journal article" date="2013" name="PLoS Genet.">
        <title>The genome and development-dependent transcriptomes of Pyronema confluens: a window into fungal evolution.</title>
        <authorList>
            <person name="Traeger S."/>
            <person name="Altegoer F."/>
            <person name="Freitag M."/>
            <person name="Gabaldon T."/>
            <person name="Kempken F."/>
            <person name="Kumar A."/>
            <person name="Marcet-Houben M."/>
            <person name="Poggeler S."/>
            <person name="Stajich J.E."/>
            <person name="Nowrousian M."/>
        </authorList>
    </citation>
    <scope>NUCLEOTIDE SEQUENCE [LARGE SCALE GENOMIC DNA]</scope>
    <source>
        <strain evidence="9">CBS 100304</strain>
        <tissue evidence="8">Vegetative mycelium</tissue>
    </source>
</reference>
<dbReference type="Gene3D" id="3.40.309.10">
    <property type="entry name" value="Aldehyde Dehydrogenase, Chain A, domain 2"/>
    <property type="match status" value="1"/>
</dbReference>
<evidence type="ECO:0000256" key="5">
    <source>
        <dbReference type="PROSITE-ProRule" id="PRU10007"/>
    </source>
</evidence>
<dbReference type="CDD" id="cd07098">
    <property type="entry name" value="ALDH_F15-22"/>
    <property type="match status" value="1"/>
</dbReference>
<evidence type="ECO:0000259" key="7">
    <source>
        <dbReference type="Pfam" id="PF00171"/>
    </source>
</evidence>
<proteinExistence type="inferred from homology"/>
<sequence>MAMRVSFDFLVSGFKIGCSIQRDGGGFGLSALGVPDSSIPELPSATAVLTSLLCAFFSFYFFRAYRATRWNGVPYAVAVPEEATPGWKGKVLDSPAIKLESNWNIQCYAPATGAYLGTVKPHYPEDIDAAIKASSVAQEAWARTSFDERRKVLRTLLKYILSHQDEIAAVACLDSGKTKIDAALGEILVTVEKLKYVLTHGEKALTPEDRSSSWPLMCYKKVHVRYEPLGVVAALVSWNYPFHNLLSPIISSIFAGNGIVVKGSEQTAWSSQYYISIVKGALTACGHNPDLVQSIMCWPEVAPHLTSHPGFAHITFIGSRPVAHHVAASASKQLTPLCIELGGKDAAVILDDTKALSSVASILMRGVFQSCGQNCVGIERIIAMPKVYPRLIKMLSERIEKLRLGSILDDDKEGIDCGAVISDAHFARLEGLVEEAVSQGARLICGGKRYNHPKHPKGHYFSPTLLVDVTPSMAIAQNEVFGPICLLMPATSVSHAIELANSTEYALGGSVFGGNPRDLERVTKEMKCGMVSVNDFAVYYLNQSLPFGGVKGSGYGRFAGEEGLRSVCNLKAVAVDRSRFIGTGIPPVVDYPLRNGERGWKFTKGLIELGYGETVGRKIGGIFKLMGF</sequence>
<evidence type="ECO:0000256" key="1">
    <source>
        <dbReference type="ARBA" id="ARBA00009986"/>
    </source>
</evidence>
<comment type="similarity">
    <text evidence="1 6">Belongs to the aldehyde dehydrogenase family.</text>
</comment>
<name>U4LFX9_PYROM</name>
<dbReference type="OMA" id="ILMRGTF"/>
<dbReference type="SUPFAM" id="SSF53720">
    <property type="entry name" value="ALDH-like"/>
    <property type="match status" value="1"/>
</dbReference>
<dbReference type="InterPro" id="IPR015590">
    <property type="entry name" value="Aldehyde_DH_dom"/>
</dbReference>
<evidence type="ECO:0000256" key="3">
    <source>
        <dbReference type="ARBA" id="ARBA00024226"/>
    </source>
</evidence>
<dbReference type="EC" id="1.2.1.3" evidence="3"/>
<dbReference type="InterPro" id="IPR016163">
    <property type="entry name" value="Ald_DH_C"/>
</dbReference>
<dbReference type="PANTHER" id="PTHR11699">
    <property type="entry name" value="ALDEHYDE DEHYDROGENASE-RELATED"/>
    <property type="match status" value="1"/>
</dbReference>
<evidence type="ECO:0000256" key="4">
    <source>
        <dbReference type="ARBA" id="ARBA00049194"/>
    </source>
</evidence>
<keyword evidence="2 6" id="KW-0560">Oxidoreductase</keyword>
<dbReference type="InterPro" id="IPR016160">
    <property type="entry name" value="Ald_DH_CS_CYS"/>
</dbReference>
<keyword evidence="9" id="KW-1185">Reference proteome</keyword>
<dbReference type="Pfam" id="PF00171">
    <property type="entry name" value="Aldedh"/>
    <property type="match status" value="1"/>
</dbReference>
<dbReference type="OrthoDB" id="310895at2759"/>
<organism evidence="8 9">
    <name type="scientific">Pyronema omphalodes (strain CBS 100304)</name>
    <name type="common">Pyronema confluens</name>
    <dbReference type="NCBI Taxonomy" id="1076935"/>
    <lineage>
        <taxon>Eukaryota</taxon>
        <taxon>Fungi</taxon>
        <taxon>Dikarya</taxon>
        <taxon>Ascomycota</taxon>
        <taxon>Pezizomycotina</taxon>
        <taxon>Pezizomycetes</taxon>
        <taxon>Pezizales</taxon>
        <taxon>Pyronemataceae</taxon>
        <taxon>Pyronema</taxon>
    </lineage>
</organism>
<gene>
    <name evidence="8" type="ORF">PCON_09196</name>
</gene>
<dbReference type="Gene3D" id="3.40.605.10">
    <property type="entry name" value="Aldehyde Dehydrogenase, Chain A, domain 1"/>
    <property type="match status" value="1"/>
</dbReference>
<evidence type="ECO:0000313" key="8">
    <source>
        <dbReference type="EMBL" id="CCX30793.1"/>
    </source>
</evidence>
<feature type="active site" evidence="5">
    <location>
        <position position="340"/>
    </location>
</feature>